<keyword evidence="1" id="KW-0808">Transferase</keyword>
<dbReference type="InterPro" id="IPR018110">
    <property type="entry name" value="Mandel_Rmase/mucon_lact_enz_CS"/>
</dbReference>
<dbReference type="InterPro" id="IPR013342">
    <property type="entry name" value="Mandelate_racemase_C"/>
</dbReference>
<dbReference type="Pfam" id="PF02775">
    <property type="entry name" value="TPP_enzyme_C"/>
    <property type="match status" value="1"/>
</dbReference>
<dbReference type="SUPFAM" id="SSF52467">
    <property type="entry name" value="DHS-like NAD/FAD-binding domain"/>
    <property type="match status" value="1"/>
</dbReference>
<dbReference type="SUPFAM" id="SSF54826">
    <property type="entry name" value="Enolase N-terminal domain-like"/>
    <property type="match status" value="1"/>
</dbReference>
<dbReference type="InterPro" id="IPR012001">
    <property type="entry name" value="Thiamin_PyroP_enz_TPP-bd_dom"/>
</dbReference>
<dbReference type="CDD" id="cd07037">
    <property type="entry name" value="TPP_PYR_MenD"/>
    <property type="match status" value="1"/>
</dbReference>
<evidence type="ECO:0000256" key="4">
    <source>
        <dbReference type="ARBA" id="ARBA00023052"/>
    </source>
</evidence>
<proteinExistence type="inferred from homology"/>
<evidence type="ECO:0000259" key="6">
    <source>
        <dbReference type="SMART" id="SM00922"/>
    </source>
</evidence>
<dbReference type="SFLD" id="SFLDG00180">
    <property type="entry name" value="muconate_cycloisomerase"/>
    <property type="match status" value="1"/>
</dbReference>
<comment type="caution">
    <text evidence="7">The sequence shown here is derived from an EMBL/GenBank/DDBJ whole genome shotgun (WGS) entry which is preliminary data.</text>
</comment>
<dbReference type="SFLD" id="SFLDS00001">
    <property type="entry name" value="Enolase"/>
    <property type="match status" value="1"/>
</dbReference>
<dbReference type="PROSITE" id="PS00909">
    <property type="entry name" value="MR_MLE_2"/>
    <property type="match status" value="1"/>
</dbReference>
<dbReference type="InterPro" id="IPR029065">
    <property type="entry name" value="Enolase_C-like"/>
</dbReference>
<evidence type="ECO:0000313" key="7">
    <source>
        <dbReference type="EMBL" id="CAH8326998.1"/>
    </source>
</evidence>
<dbReference type="InterPro" id="IPR036849">
    <property type="entry name" value="Enolase-like_C_sf"/>
</dbReference>
<evidence type="ECO:0000256" key="5">
    <source>
        <dbReference type="ARBA" id="ARBA00023211"/>
    </source>
</evidence>
<dbReference type="SUPFAM" id="SSF51604">
    <property type="entry name" value="Enolase C-terminal domain-like"/>
    <property type="match status" value="1"/>
</dbReference>
<dbReference type="SFLD" id="SFLDF00009">
    <property type="entry name" value="o-succinylbenzoate_synthase"/>
    <property type="match status" value="1"/>
</dbReference>
<organism evidence="7 8">
    <name type="scientific">Eruca vesicaria subsp. sativa</name>
    <name type="common">Garden rocket</name>
    <name type="synonym">Eruca sativa</name>
    <dbReference type="NCBI Taxonomy" id="29727"/>
    <lineage>
        <taxon>Eukaryota</taxon>
        <taxon>Viridiplantae</taxon>
        <taxon>Streptophyta</taxon>
        <taxon>Embryophyta</taxon>
        <taxon>Tracheophyta</taxon>
        <taxon>Spermatophyta</taxon>
        <taxon>Magnoliopsida</taxon>
        <taxon>eudicotyledons</taxon>
        <taxon>Gunneridae</taxon>
        <taxon>Pentapetalae</taxon>
        <taxon>rosids</taxon>
        <taxon>malvids</taxon>
        <taxon>Brassicales</taxon>
        <taxon>Brassicaceae</taxon>
        <taxon>Brassiceae</taxon>
        <taxon>Eruca</taxon>
    </lineage>
</organism>
<dbReference type="Pfam" id="PF13378">
    <property type="entry name" value="MR_MLE_C"/>
    <property type="match status" value="1"/>
</dbReference>
<keyword evidence="5" id="KW-0464">Manganese</keyword>
<dbReference type="SMART" id="SM00922">
    <property type="entry name" value="MR_MLE"/>
    <property type="match status" value="1"/>
</dbReference>
<dbReference type="EMBL" id="CAKOAT010107376">
    <property type="protein sequence ID" value="CAH8326998.1"/>
    <property type="molecule type" value="Genomic_DNA"/>
</dbReference>
<dbReference type="Gene3D" id="3.20.20.120">
    <property type="entry name" value="Enolase-like C-terminal domain"/>
    <property type="match status" value="1"/>
</dbReference>
<keyword evidence="3" id="KW-0460">Magnesium</keyword>
<accession>A0ABC8JMA6</accession>
<evidence type="ECO:0000256" key="3">
    <source>
        <dbReference type="ARBA" id="ARBA00022842"/>
    </source>
</evidence>
<name>A0ABC8JMA6_ERUVS</name>
<dbReference type="NCBIfam" id="TIGR00173">
    <property type="entry name" value="menD"/>
    <property type="match status" value="1"/>
</dbReference>
<evidence type="ECO:0000313" key="8">
    <source>
        <dbReference type="Proteomes" id="UP001642260"/>
    </source>
</evidence>
<dbReference type="InterPro" id="IPR004433">
    <property type="entry name" value="MenaQ_synth_MenD"/>
</dbReference>
<dbReference type="InterPro" id="IPR011766">
    <property type="entry name" value="TPP_enzyme_TPP-bd"/>
</dbReference>
<gene>
    <name evidence="7" type="ORF">ERUC_LOCUS10897</name>
</gene>
<dbReference type="SUPFAM" id="SSF52518">
    <property type="entry name" value="Thiamin diphosphate-binding fold (THDP-binding)"/>
    <property type="match status" value="2"/>
</dbReference>
<dbReference type="NCBIfam" id="TIGR01927">
    <property type="entry name" value="menC_gam_Gplu"/>
    <property type="match status" value="1"/>
</dbReference>
<evidence type="ECO:0000256" key="1">
    <source>
        <dbReference type="ARBA" id="ARBA00022679"/>
    </source>
</evidence>
<dbReference type="HAMAP" id="MF_01659">
    <property type="entry name" value="MenD"/>
    <property type="match status" value="1"/>
</dbReference>
<sequence length="1447" mass="159955">MPSSSPCYSFLLSKPPFLPSLIPRYSSRFSFTRRTQRFSTSLHGIGRNIEVAQGAQFDGLIMSRDDVDEDDEVTVEVCVTRTLPPALTLELGLERLMEAVDELKMNPPKSSSGVLRFQVAVPPRAKALFWFCSQPVSSGVFPVFFLSKDTVEPSYKSLYVKEPHGIFGIGDALSFLPHSKGHSTIKTFLSDESAMVTAYGFSDIDFKGNSSVYSKDGTSYFFVPQIELDEHEEVSILAVTLAWNESLSYSFEQAISSYEKSIFQLSCHVCPSLEQHWFKHLKSSLAKLTVKEIHPIEMEHMEFLTFSGRDRDDAKELKNIQSSCQFHCKLSPDVVFSNNMLNQEAEASNFLKDQANINAVWASAIIEECTRLGLTYFCVAPGSRSSHLAIAAANHPLTTCLACFDERSLAFHAIGYAKGSLKPAVIITSSGTAVSNLLPAVVEASEDFLPMLLLTADRPPELQGVGANQAINQINHFGSFVRFFFNLPPPTDHIPVRMVLTTVDSALHWATGSACGPVHLNCPFREPLDGSPTNWSFNCLNGLDMWMSNAEPFTKYFQLQSLKSNGETTGQITEVLQVIKEAQKGLLLIGAIHTEDEIWASLLLAKELMWPVVADVLSGVRLRKLSKPFLEKWTPVFIDHLDHALLSDSVRNLIEFDVVIQVGSRITSKRVSQVLEKCFPFAYILVDKHPCRHDPSHLVTHRVQSNIVQFADCVLKSRFPWRRSKLHGHLQALDGAIAREISFQLATECSLTEPYVAHMLSKALTSKSALFIGNSMPIRDVDMYGCSSGNYSHVVDMMLGAELPCQWIQVTGNRGASGIDGLLSSATGFAVGCQKRVVCVVGDISFLHDTNGLAIFKQRIARKPMTILVINNRGGGIFRLLPIAKKTEPSVLNQYFYTSHDISIENLCLAHGVKYVHVGTKSELEETLLEPSVEEMDCIVEVESSIDANAIVHSTLESFARQAANNSLGIISASSVLHPMIDNVLLFQVYGIQYSRYRVGLCDRPTIYSGVSSQFHREGFILSLTLEDGSVGCGEVAPLDSSKENLMDVEGQLQLILHLMKGAKFSHMLPLLNGSFSSWISSELGITASSIFPSVRCGLEMALLNAMAVRHDSSLLGILHCQKEENGSAQPHSVPICALLDSEGTPSEVAYVARKLVEEGFSAIKLKVARRVNSVQDALVLQEVRRVVGDQIELRVDANCRWTFEEAITFGLLVKNCNLQYIEEPVQNKDDLIRFCEESGLPVALDETLDDLKECPLRMLAKYTHPGIVAVVIKPSVVGGFENAALIARWAQQHGKMAVISAAYESGLGLSAYILFASYLEIKNVKTFGEKKQGMTPLVAHGLGTYKWLNEDVMMNSLGISRSPYSGFIEGSVADASKNLKDVKINNDVIVRTIKGVLVRRYELRVDVDGFSHFIKIHEVGENVEVSFVGASNFVCLNLKRHKHYCS</sequence>
<dbReference type="InterPro" id="IPR029061">
    <property type="entry name" value="THDP-binding"/>
</dbReference>
<dbReference type="CDD" id="cd02009">
    <property type="entry name" value="TPP_SHCHC_synthase"/>
    <property type="match status" value="1"/>
</dbReference>
<keyword evidence="4" id="KW-0786">Thiamine pyrophosphate</keyword>
<dbReference type="Proteomes" id="UP001642260">
    <property type="component" value="Unassembled WGS sequence"/>
</dbReference>
<reference evidence="7 8" key="1">
    <citation type="submission" date="2022-03" db="EMBL/GenBank/DDBJ databases">
        <authorList>
            <person name="Macdonald S."/>
            <person name="Ahmed S."/>
            <person name="Newling K."/>
        </authorList>
    </citation>
    <scope>NUCLEOTIDE SEQUENCE [LARGE SCALE GENOMIC DNA]</scope>
</reference>
<dbReference type="InterPro" id="IPR029035">
    <property type="entry name" value="DHS-like_NAD/FAD-binding_dom"/>
</dbReference>
<evidence type="ECO:0000256" key="2">
    <source>
        <dbReference type="ARBA" id="ARBA00022723"/>
    </source>
</evidence>
<dbReference type="Gene3D" id="3.40.50.970">
    <property type="match status" value="2"/>
</dbReference>
<dbReference type="GO" id="GO:0046872">
    <property type="term" value="F:metal ion binding"/>
    <property type="evidence" value="ECO:0007669"/>
    <property type="project" value="UniProtKB-KW"/>
</dbReference>
<dbReference type="PANTHER" id="PTHR42916:SF1">
    <property type="entry name" value="PROTEIN PHYLLO, CHLOROPLASTIC"/>
    <property type="match status" value="1"/>
</dbReference>
<dbReference type="Pfam" id="PF02776">
    <property type="entry name" value="TPP_enzyme_N"/>
    <property type="match status" value="1"/>
</dbReference>
<dbReference type="Gene3D" id="3.40.50.1220">
    <property type="entry name" value="TPP-binding domain"/>
    <property type="match status" value="1"/>
</dbReference>
<keyword evidence="8" id="KW-1185">Reference proteome</keyword>
<dbReference type="Gene3D" id="3.30.390.10">
    <property type="entry name" value="Enolase-like, N-terminal domain"/>
    <property type="match status" value="1"/>
</dbReference>
<dbReference type="InterPro" id="IPR032264">
    <property type="entry name" value="MenD_middle"/>
</dbReference>
<protein>
    <recommendedName>
        <fullName evidence="6">Mandelate racemase/muconate lactonizing enzyme C-terminal domain-containing protein</fullName>
    </recommendedName>
</protein>
<dbReference type="GO" id="GO:0016740">
    <property type="term" value="F:transferase activity"/>
    <property type="evidence" value="ECO:0007669"/>
    <property type="project" value="UniProtKB-KW"/>
</dbReference>
<dbReference type="Pfam" id="PF16582">
    <property type="entry name" value="TPP_enzyme_M_2"/>
    <property type="match status" value="1"/>
</dbReference>
<keyword evidence="2" id="KW-0479">Metal-binding</keyword>
<feature type="domain" description="Mandelate racemase/muconate lactonizing enzyme C-terminal" evidence="6">
    <location>
        <begin position="1146"/>
        <end position="1242"/>
    </location>
</feature>
<dbReference type="PANTHER" id="PTHR42916">
    <property type="entry name" value="2-SUCCINYL-5-ENOLPYRUVYL-6-HYDROXY-3-CYCLOHEXENE-1-CARBOXYLATE SYNTHASE"/>
    <property type="match status" value="1"/>
</dbReference>
<dbReference type="InterPro" id="IPR029017">
    <property type="entry name" value="Enolase-like_N"/>
</dbReference>